<dbReference type="InterPro" id="IPR037664">
    <property type="entry name" value="BldD_C"/>
</dbReference>
<dbReference type="InterPro" id="IPR010982">
    <property type="entry name" value="Lambda_DNA-bd_dom_sf"/>
</dbReference>
<dbReference type="Gene3D" id="1.10.260.40">
    <property type="entry name" value="lambda repressor-like DNA-binding domains"/>
    <property type="match status" value="1"/>
</dbReference>
<dbReference type="CDD" id="cd00093">
    <property type="entry name" value="HTH_XRE"/>
    <property type="match status" value="1"/>
</dbReference>
<evidence type="ECO:0000259" key="1">
    <source>
        <dbReference type="PROSITE" id="PS50943"/>
    </source>
</evidence>
<dbReference type="InterPro" id="IPR038099">
    <property type="entry name" value="BldD-like_C_sf"/>
</dbReference>
<dbReference type="Pfam" id="PF21179">
    <property type="entry name" value="BldD-like_C"/>
    <property type="match status" value="1"/>
</dbReference>
<dbReference type="AlphaFoldDB" id="A0A6J6I9S3"/>
<feature type="domain" description="HTH cro/C1-type" evidence="1">
    <location>
        <begin position="46"/>
        <end position="102"/>
    </location>
</feature>
<dbReference type="InterPro" id="IPR001387">
    <property type="entry name" value="Cro/C1-type_HTH"/>
</dbReference>
<reference evidence="2" key="1">
    <citation type="submission" date="2020-05" db="EMBL/GenBank/DDBJ databases">
        <authorList>
            <person name="Chiriac C."/>
            <person name="Salcher M."/>
            <person name="Ghai R."/>
            <person name="Kavagutti S V."/>
        </authorList>
    </citation>
    <scope>NUCLEOTIDE SEQUENCE</scope>
</reference>
<accession>A0A6J6I9S3</accession>
<proteinExistence type="predicted"/>
<dbReference type="GO" id="GO:0045892">
    <property type="term" value="P:negative regulation of DNA-templated transcription"/>
    <property type="evidence" value="ECO:0007669"/>
    <property type="project" value="InterPro"/>
</dbReference>
<protein>
    <submittedName>
        <fullName evidence="2">Unannotated protein</fullName>
    </submittedName>
</protein>
<evidence type="ECO:0000313" key="2">
    <source>
        <dbReference type="EMBL" id="CAB4621233.1"/>
    </source>
</evidence>
<gene>
    <name evidence="2" type="ORF">UFOPK1981_00078</name>
</gene>
<dbReference type="PROSITE" id="PS50943">
    <property type="entry name" value="HTH_CROC1"/>
    <property type="match status" value="1"/>
</dbReference>
<dbReference type="SMART" id="SM00530">
    <property type="entry name" value="HTH_XRE"/>
    <property type="match status" value="1"/>
</dbReference>
<dbReference type="EMBL" id="CAEZVI010000003">
    <property type="protein sequence ID" value="CAB4621233.1"/>
    <property type="molecule type" value="Genomic_DNA"/>
</dbReference>
<name>A0A6J6I9S3_9ZZZZ</name>
<sequence>MRGKNSTKEAASVDKKFRRFHHDLDYAYMNIDVDSRNQPIKLGVALRALRLARNWTLNDFERASGGKIKAVVIGSYERGSRSITVSKLQAITTIYGVPITAVLSVGNENSFTVSDNVIIDLRRLRNILETTTSRNLENLNTFITGIVNTRKDYNGEILSLRTSDLEFLAIMASSNIESMTAEFASLKVFFTSKD</sequence>
<organism evidence="2">
    <name type="scientific">freshwater metagenome</name>
    <dbReference type="NCBI Taxonomy" id="449393"/>
    <lineage>
        <taxon>unclassified sequences</taxon>
        <taxon>metagenomes</taxon>
        <taxon>ecological metagenomes</taxon>
    </lineage>
</organism>
<dbReference type="SUPFAM" id="SSF47413">
    <property type="entry name" value="lambda repressor-like DNA-binding domains"/>
    <property type="match status" value="1"/>
</dbReference>
<dbReference type="Gene3D" id="1.10.10.1930">
    <property type="match status" value="1"/>
</dbReference>
<dbReference type="Pfam" id="PF01381">
    <property type="entry name" value="HTH_3"/>
    <property type="match status" value="1"/>
</dbReference>
<dbReference type="GO" id="GO:0003677">
    <property type="term" value="F:DNA binding"/>
    <property type="evidence" value="ECO:0007669"/>
    <property type="project" value="InterPro"/>
</dbReference>